<keyword evidence="7" id="KW-1185">Reference proteome</keyword>
<dbReference type="OrthoDB" id="3690529at2"/>
<protein>
    <submittedName>
        <fullName evidence="6">von Willebrand factor type A domain protein</fullName>
    </submittedName>
</protein>
<dbReference type="HOGENOM" id="CLU_887520_0_0_11"/>
<feature type="signal peptide" evidence="5">
    <location>
        <begin position="1"/>
        <end position="37"/>
    </location>
</feature>
<keyword evidence="2" id="KW-0719">Serine esterase</keyword>
<dbReference type="ESTHER" id="amysd-f6es27">
    <property type="family name" value="Cutinase"/>
</dbReference>
<accession>F6ES27</accession>
<feature type="chain" id="PRO_5038439775" evidence="5">
    <location>
        <begin position="38"/>
        <end position="343"/>
    </location>
</feature>
<keyword evidence="5" id="KW-0732">Signal</keyword>
<proteinExistence type="inferred from homology"/>
<evidence type="ECO:0000313" key="7">
    <source>
        <dbReference type="Proteomes" id="UP000009235"/>
    </source>
</evidence>
<reference evidence="6 7" key="1">
    <citation type="journal article" date="2011" name="J. Bacteriol.">
        <title>Complete genome sequence of Amycolicicoccus subflavus DQS3-9A1T, an actinomycete isolated from crude oil-polluted soil.</title>
        <authorList>
            <person name="Cai M."/>
            <person name="Chen W.M."/>
            <person name="Nie Y."/>
            <person name="Chi C.Q."/>
            <person name="Wang Y.N."/>
            <person name="Tang Y.Q."/>
            <person name="Li G.Y."/>
            <person name="Wu X.L."/>
        </authorList>
    </citation>
    <scope>NUCLEOTIDE SEQUENCE [LARGE SCALE GENOMIC DNA]</scope>
    <source>
        <strain evidence="7">DSM 45089 / DQS3-9A1</strain>
    </source>
</reference>
<dbReference type="AlphaFoldDB" id="F6ES27"/>
<dbReference type="Proteomes" id="UP000009235">
    <property type="component" value="Chromosome"/>
</dbReference>
<evidence type="ECO:0000256" key="1">
    <source>
        <dbReference type="ARBA" id="ARBA00007534"/>
    </source>
</evidence>
<dbReference type="STRING" id="443218.AS9A_3593"/>
<evidence type="ECO:0000256" key="4">
    <source>
        <dbReference type="ARBA" id="ARBA00023157"/>
    </source>
</evidence>
<evidence type="ECO:0000256" key="2">
    <source>
        <dbReference type="ARBA" id="ARBA00022487"/>
    </source>
</evidence>
<keyword evidence="3" id="KW-0378">Hydrolase</keyword>
<dbReference type="Gene3D" id="3.40.50.1820">
    <property type="entry name" value="alpha/beta hydrolase"/>
    <property type="match status" value="1"/>
</dbReference>
<evidence type="ECO:0000256" key="5">
    <source>
        <dbReference type="SAM" id="SignalP"/>
    </source>
</evidence>
<dbReference type="PANTHER" id="PTHR33630:SF9">
    <property type="entry name" value="CUTINASE 4"/>
    <property type="match status" value="1"/>
</dbReference>
<dbReference type="Pfam" id="PF01083">
    <property type="entry name" value="Cutinase"/>
    <property type="match status" value="1"/>
</dbReference>
<gene>
    <name evidence="6" type="ordered locus">AS9A_3593</name>
</gene>
<name>F6ES27_HOYSD</name>
<comment type="similarity">
    <text evidence="1">Belongs to the cutinase family.</text>
</comment>
<dbReference type="InterPro" id="IPR000675">
    <property type="entry name" value="Cutinase/axe"/>
</dbReference>
<evidence type="ECO:0000313" key="6">
    <source>
        <dbReference type="EMBL" id="AEF42031.1"/>
    </source>
</evidence>
<dbReference type="InterPro" id="IPR029058">
    <property type="entry name" value="AB_hydrolase_fold"/>
</dbReference>
<organism evidence="6 7">
    <name type="scientific">Hoyosella subflava (strain DSM 45089 / JCM 17490 / NBRC 109087 / DQS3-9A1)</name>
    <name type="common">Amycolicicoccus subflavus</name>
    <dbReference type="NCBI Taxonomy" id="443218"/>
    <lineage>
        <taxon>Bacteria</taxon>
        <taxon>Bacillati</taxon>
        <taxon>Actinomycetota</taxon>
        <taxon>Actinomycetes</taxon>
        <taxon>Mycobacteriales</taxon>
        <taxon>Hoyosellaceae</taxon>
        <taxon>Hoyosella</taxon>
    </lineage>
</organism>
<dbReference type="SUPFAM" id="SSF53474">
    <property type="entry name" value="alpha/beta-Hydrolases"/>
    <property type="match status" value="1"/>
</dbReference>
<dbReference type="EMBL" id="CP002786">
    <property type="protein sequence ID" value="AEF42031.1"/>
    <property type="molecule type" value="Genomic_DNA"/>
</dbReference>
<dbReference type="KEGG" id="asd:AS9A_3593"/>
<dbReference type="PANTHER" id="PTHR33630">
    <property type="entry name" value="CUTINASE RV1984C-RELATED-RELATED"/>
    <property type="match status" value="1"/>
</dbReference>
<keyword evidence="4" id="KW-1015">Disulfide bond</keyword>
<sequence>MSDDSHCRNHHPLLRQRLNKAMTAGMMMALVALPTAAANPPSDPDTIPEHAEVVERTAQPLGADCEPLYVLATRGSNEPPQDGAVIYEDPVYPADVETSGMGPLLNDFYDTLTQELTARGETEPAGFGVAYPAVRVGEGWFRYPTHYRDSVAEGAENLRQSLREINTLCTDAGTEVVLAGVSQGADVINQVLSDEVSNGSDYLRNVTTVVLFGDPSRSSDQSAVHVGATRGEGFFRMLPMVGEMQDEWMRAHPGAVISLCIPGDNVCDPLEHPQDSSNALGLIGVSPFARHESYHDSDIELECGNASASGDNWLTAKECAVQMVTDRVGSESSVPQSALAQTR</sequence>
<dbReference type="GO" id="GO:0052689">
    <property type="term" value="F:carboxylic ester hydrolase activity"/>
    <property type="evidence" value="ECO:0007669"/>
    <property type="project" value="UniProtKB-KW"/>
</dbReference>
<evidence type="ECO:0000256" key="3">
    <source>
        <dbReference type="ARBA" id="ARBA00022801"/>
    </source>
</evidence>
<dbReference type="RefSeq" id="WP_013808380.1">
    <property type="nucleotide sequence ID" value="NC_015564.1"/>
</dbReference>
<dbReference type="SMART" id="SM01110">
    <property type="entry name" value="Cutinase"/>
    <property type="match status" value="1"/>
</dbReference>